<dbReference type="SUPFAM" id="SSF56801">
    <property type="entry name" value="Acetyl-CoA synthetase-like"/>
    <property type="match status" value="1"/>
</dbReference>
<dbReference type="EC" id="6.2.1.3" evidence="4"/>
<evidence type="ECO:0000259" key="5">
    <source>
        <dbReference type="Pfam" id="PF00501"/>
    </source>
</evidence>
<dbReference type="Proteomes" id="UP000502823">
    <property type="component" value="Unassembled WGS sequence"/>
</dbReference>
<dbReference type="EMBL" id="BLKM01012032">
    <property type="protein sequence ID" value="GFG35279.1"/>
    <property type="molecule type" value="Genomic_DNA"/>
</dbReference>
<evidence type="ECO:0000256" key="4">
    <source>
        <dbReference type="ARBA" id="ARBA00026121"/>
    </source>
</evidence>
<evidence type="ECO:0000256" key="3">
    <source>
        <dbReference type="ARBA" id="ARBA00023098"/>
    </source>
</evidence>
<accession>A0A6L2PRN5</accession>
<evidence type="ECO:0000313" key="6">
    <source>
        <dbReference type="EMBL" id="GFG35279.1"/>
    </source>
</evidence>
<keyword evidence="3" id="KW-0443">Lipid metabolism</keyword>
<proteinExistence type="predicted"/>
<organism evidence="6 7">
    <name type="scientific">Coptotermes formosanus</name>
    <name type="common">Formosan subterranean termite</name>
    <dbReference type="NCBI Taxonomy" id="36987"/>
    <lineage>
        <taxon>Eukaryota</taxon>
        <taxon>Metazoa</taxon>
        <taxon>Ecdysozoa</taxon>
        <taxon>Arthropoda</taxon>
        <taxon>Hexapoda</taxon>
        <taxon>Insecta</taxon>
        <taxon>Pterygota</taxon>
        <taxon>Neoptera</taxon>
        <taxon>Polyneoptera</taxon>
        <taxon>Dictyoptera</taxon>
        <taxon>Blattodea</taxon>
        <taxon>Blattoidea</taxon>
        <taxon>Termitoidae</taxon>
        <taxon>Rhinotermitidae</taxon>
        <taxon>Coptotermes</taxon>
    </lineage>
</organism>
<dbReference type="FunCoup" id="A0A6L2PRN5">
    <property type="interactions" value="60"/>
</dbReference>
<sequence length="650" mass="71712">PDQVLPATGLFTSSANGRVKIKFEESGIGAMKPISVPGRLQKTAREYPNHPALASKGEDNQWKIITYKDYEEYVRTCAKGFLKLGLKRYHSVCIMGFNSPEWFFSYLGAIYAGGLAAGIYTTNSPEACHYCAVKCNADIIVVEDKKQLEKILIIRDKLPALKAVVLCDGKPEAEGVISWEELMKIGREEPDLHLNSILKTIGVNECCSVVFTSGTVGNPKAAMLSHDNFTWDAESVAECVGVGKANESLVSFLPLSHVAAQILDIHVAMAAAGTVYFADKDALRGSLLKTLQEVRPTRILAVPRVWEKIYEKMQEVGRQSGAIKRAMTTWAKGHGLQHHLDRMNGIDRNTFSYMLAKTLIFSRIKQALGLDRCVTFLSGAAPISVDVKKYFMSIDIPLLDAFGMTETTGGHILSSEKEFRLEAAGRKRDGVHSKIVNPDEDQQGEACFNGRHIFMGYLDDPEKTSEALDEEGWLHSGDIGKIDEDGFLYITGRIKELIITAGGENIAPVLIEEEVKAQLPCISNAVLIGDKRKFLSILLTLKTEINLDTGEPLEELAPVTKQWCKKLGCEANTVKDVLTGPNKQIMAAIQKGIDQANAKAISNAQRVQKFQILSHDFSIPTGEVGPTMKLKRNVVAKKYADIIERFYQET</sequence>
<reference evidence="7" key="1">
    <citation type="submission" date="2020-01" db="EMBL/GenBank/DDBJ databases">
        <title>Draft genome sequence of the Termite Coptotermes fromosanus.</title>
        <authorList>
            <person name="Itakura S."/>
            <person name="Yosikawa Y."/>
            <person name="Umezawa K."/>
        </authorList>
    </citation>
    <scope>NUCLEOTIDE SEQUENCE [LARGE SCALE GENOMIC DNA]</scope>
</reference>
<dbReference type="AlphaFoldDB" id="A0A6L2PRN5"/>
<keyword evidence="2" id="KW-0276">Fatty acid metabolism</keyword>
<name>A0A6L2PRN5_COPFO</name>
<dbReference type="Pfam" id="PF00501">
    <property type="entry name" value="AMP-binding"/>
    <property type="match status" value="1"/>
</dbReference>
<feature type="non-terminal residue" evidence="6">
    <location>
        <position position="1"/>
    </location>
</feature>
<dbReference type="InParanoid" id="A0A6L2PRN5"/>
<gene>
    <name evidence="6" type="ORF">Cfor_01340</name>
</gene>
<comment type="caution">
    <text evidence="6">The sequence shown here is derived from an EMBL/GenBank/DDBJ whole genome shotgun (WGS) entry which is preliminary data.</text>
</comment>
<evidence type="ECO:0000313" key="7">
    <source>
        <dbReference type="Proteomes" id="UP000502823"/>
    </source>
</evidence>
<protein>
    <recommendedName>
        <fullName evidence="4">long-chain-fatty-acid--CoA ligase</fullName>
        <ecNumber evidence="4">6.2.1.3</ecNumber>
    </recommendedName>
</protein>
<keyword evidence="7" id="KW-1185">Reference proteome</keyword>
<dbReference type="PANTHER" id="PTHR43272:SF32">
    <property type="entry name" value="AMP-DEPENDENT SYNTHETASE_LIGASE DOMAIN-CONTAINING PROTEIN"/>
    <property type="match status" value="1"/>
</dbReference>
<dbReference type="Pfam" id="PF23562">
    <property type="entry name" value="AMP-binding_C_3"/>
    <property type="match status" value="1"/>
</dbReference>
<dbReference type="PANTHER" id="PTHR43272">
    <property type="entry name" value="LONG-CHAIN-FATTY-ACID--COA LIGASE"/>
    <property type="match status" value="1"/>
</dbReference>
<dbReference type="GO" id="GO:0016020">
    <property type="term" value="C:membrane"/>
    <property type="evidence" value="ECO:0007669"/>
    <property type="project" value="TreeGrafter"/>
</dbReference>
<dbReference type="InterPro" id="IPR000873">
    <property type="entry name" value="AMP-dep_synth/lig_dom"/>
</dbReference>
<evidence type="ECO:0000256" key="1">
    <source>
        <dbReference type="ARBA" id="ARBA00022598"/>
    </source>
</evidence>
<dbReference type="Gene3D" id="3.40.50.12780">
    <property type="entry name" value="N-terminal domain of ligase-like"/>
    <property type="match status" value="1"/>
</dbReference>
<dbReference type="OrthoDB" id="3633556at2759"/>
<keyword evidence="1" id="KW-0436">Ligase</keyword>
<feature type="domain" description="AMP-dependent synthetase/ligase" evidence="5">
    <location>
        <begin position="40"/>
        <end position="458"/>
    </location>
</feature>
<dbReference type="GO" id="GO:0005783">
    <property type="term" value="C:endoplasmic reticulum"/>
    <property type="evidence" value="ECO:0007669"/>
    <property type="project" value="TreeGrafter"/>
</dbReference>
<evidence type="ECO:0000256" key="2">
    <source>
        <dbReference type="ARBA" id="ARBA00022832"/>
    </source>
</evidence>
<dbReference type="InterPro" id="IPR042099">
    <property type="entry name" value="ANL_N_sf"/>
</dbReference>
<dbReference type="GO" id="GO:0004467">
    <property type="term" value="F:long-chain fatty acid-CoA ligase activity"/>
    <property type="evidence" value="ECO:0007669"/>
    <property type="project" value="UniProtKB-EC"/>
</dbReference>